<reference evidence="4 5" key="1">
    <citation type="submission" date="2020-04" db="EMBL/GenBank/DDBJ databases">
        <title>Usitatibacter rugosus gen. nov., sp. nov. and Usitatibacter palustris sp. nov., novel members of Usitatibacteraceae fam. nov. within the order Nitrosomonadales isolated from soil.</title>
        <authorList>
            <person name="Huber K.J."/>
            <person name="Neumann-Schaal M."/>
            <person name="Geppert A."/>
            <person name="Luckner M."/>
            <person name="Wanner G."/>
            <person name="Overmann J."/>
        </authorList>
    </citation>
    <scope>NUCLEOTIDE SEQUENCE [LARGE SCALE GENOMIC DNA]</scope>
    <source>
        <strain evidence="4 5">0125_3</strain>
    </source>
</reference>
<sequence length="296" mass="29501">MAWLAAGLLAAASFAALSQDALVPVPKLTAHAIDQTGTLTVPELAAVEAKLAAFEAARGSQVAVLMVPTIGAEPIEDFALRVTDAWKLGRKGVDDGVLFVIAKQQRKIRIQTGRGVQGTLTDATSGRIIRERVTPAFRDGNFAAGIDAGVDAILKAIEGESLPPVKAGTTSRKVDTLPSSGFDFLWLAFFGVPVVAMMLRPMVGRAGSALATGGITGVGAWLILGSLIAGVIGAVIAFIVAISMGTNALRQGRSGGGAWIPGGGFGGGGGGFGGGGGGGFSGGGGGFDGGGASGNW</sequence>
<evidence type="ECO:0000256" key="2">
    <source>
        <dbReference type="SAM" id="SignalP"/>
    </source>
</evidence>
<feature type="transmembrane region" description="Helical" evidence="1">
    <location>
        <begin position="215"/>
        <end position="244"/>
    </location>
</feature>
<feature type="domain" description="TPM" evidence="3">
    <location>
        <begin position="33"/>
        <end position="155"/>
    </location>
</feature>
<feature type="transmembrane region" description="Helical" evidence="1">
    <location>
        <begin position="184"/>
        <end position="203"/>
    </location>
</feature>
<gene>
    <name evidence="4" type="ORF">DSM104443_01975</name>
</gene>
<keyword evidence="1" id="KW-0812">Transmembrane</keyword>
<evidence type="ECO:0000256" key="1">
    <source>
        <dbReference type="SAM" id="Phobius"/>
    </source>
</evidence>
<dbReference type="AlphaFoldDB" id="A0A6M4GV68"/>
<protein>
    <recommendedName>
        <fullName evidence="3">TPM domain-containing protein</fullName>
    </recommendedName>
</protein>
<keyword evidence="1" id="KW-0472">Membrane</keyword>
<evidence type="ECO:0000313" key="5">
    <source>
        <dbReference type="Proteomes" id="UP000501534"/>
    </source>
</evidence>
<dbReference type="Proteomes" id="UP000501534">
    <property type="component" value="Chromosome"/>
</dbReference>
<dbReference type="InterPro" id="IPR007621">
    <property type="entry name" value="TPM_dom"/>
</dbReference>
<organism evidence="4 5">
    <name type="scientific">Usitatibacter rugosus</name>
    <dbReference type="NCBI Taxonomy" id="2732067"/>
    <lineage>
        <taxon>Bacteria</taxon>
        <taxon>Pseudomonadati</taxon>
        <taxon>Pseudomonadota</taxon>
        <taxon>Betaproteobacteria</taxon>
        <taxon>Nitrosomonadales</taxon>
        <taxon>Usitatibacteraceae</taxon>
        <taxon>Usitatibacter</taxon>
    </lineage>
</organism>
<proteinExistence type="predicted"/>
<evidence type="ECO:0000259" key="3">
    <source>
        <dbReference type="Pfam" id="PF04536"/>
    </source>
</evidence>
<feature type="signal peptide" evidence="2">
    <location>
        <begin position="1"/>
        <end position="18"/>
    </location>
</feature>
<dbReference type="PANTHER" id="PTHR30373:SF2">
    <property type="entry name" value="UPF0603 PROTEIN YGCG"/>
    <property type="match status" value="1"/>
</dbReference>
<dbReference type="Pfam" id="PF04536">
    <property type="entry name" value="TPM_phosphatase"/>
    <property type="match status" value="1"/>
</dbReference>
<dbReference type="PANTHER" id="PTHR30373">
    <property type="entry name" value="UPF0603 PROTEIN YGCG"/>
    <property type="match status" value="1"/>
</dbReference>
<feature type="chain" id="PRO_5026752612" description="TPM domain-containing protein" evidence="2">
    <location>
        <begin position="19"/>
        <end position="296"/>
    </location>
</feature>
<dbReference type="Gene3D" id="3.10.310.50">
    <property type="match status" value="1"/>
</dbReference>
<dbReference type="KEGG" id="uru:DSM104443_01975"/>
<name>A0A6M4GV68_9PROT</name>
<evidence type="ECO:0000313" key="4">
    <source>
        <dbReference type="EMBL" id="QJR10905.1"/>
    </source>
</evidence>
<dbReference type="EMBL" id="CP053069">
    <property type="protein sequence ID" value="QJR10905.1"/>
    <property type="molecule type" value="Genomic_DNA"/>
</dbReference>
<keyword evidence="5" id="KW-1185">Reference proteome</keyword>
<keyword evidence="2" id="KW-0732">Signal</keyword>
<accession>A0A6M4GV68</accession>
<keyword evidence="1" id="KW-1133">Transmembrane helix</keyword>